<reference evidence="7 8" key="1">
    <citation type="submission" date="2024-09" db="EMBL/GenBank/DDBJ databases">
        <authorList>
            <person name="Sun Q."/>
            <person name="Mori K."/>
        </authorList>
    </citation>
    <scope>NUCLEOTIDE SEQUENCE [LARGE SCALE GENOMIC DNA]</scope>
    <source>
        <strain evidence="7 8">CCM 8677</strain>
    </source>
</reference>
<comment type="subcellular location">
    <subcellularLocation>
        <location evidence="1">Cell outer membrane</location>
    </subcellularLocation>
</comment>
<organism evidence="7 8">
    <name type="scientific">Undibacterium danionis</name>
    <dbReference type="NCBI Taxonomy" id="1812100"/>
    <lineage>
        <taxon>Bacteria</taxon>
        <taxon>Pseudomonadati</taxon>
        <taxon>Pseudomonadota</taxon>
        <taxon>Betaproteobacteria</taxon>
        <taxon>Burkholderiales</taxon>
        <taxon>Oxalobacteraceae</taxon>
        <taxon>Undibacterium</taxon>
    </lineage>
</organism>
<dbReference type="EMBL" id="JBHLXJ010000004">
    <property type="protein sequence ID" value="MFC0349118.1"/>
    <property type="molecule type" value="Genomic_DNA"/>
</dbReference>
<keyword evidence="3" id="KW-0812">Transmembrane</keyword>
<proteinExistence type="predicted"/>
<keyword evidence="8" id="KW-1185">Reference proteome</keyword>
<evidence type="ECO:0000313" key="8">
    <source>
        <dbReference type="Proteomes" id="UP001589844"/>
    </source>
</evidence>
<dbReference type="InterPro" id="IPR051906">
    <property type="entry name" value="TolC-like"/>
</dbReference>
<protein>
    <submittedName>
        <fullName evidence="7">TolC family protein</fullName>
    </submittedName>
</protein>
<comment type="caution">
    <text evidence="7">The sequence shown here is derived from an EMBL/GenBank/DDBJ whole genome shotgun (WGS) entry which is preliminary data.</text>
</comment>
<feature type="coiled-coil region" evidence="6">
    <location>
        <begin position="160"/>
        <end position="211"/>
    </location>
</feature>
<accession>A0ABV6IC27</accession>
<evidence type="ECO:0000256" key="2">
    <source>
        <dbReference type="ARBA" id="ARBA00022452"/>
    </source>
</evidence>
<evidence type="ECO:0000256" key="1">
    <source>
        <dbReference type="ARBA" id="ARBA00004442"/>
    </source>
</evidence>
<name>A0ABV6IC27_9BURK</name>
<evidence type="ECO:0000313" key="7">
    <source>
        <dbReference type="EMBL" id="MFC0349118.1"/>
    </source>
</evidence>
<keyword evidence="6" id="KW-0175">Coiled coil</keyword>
<sequence>MLKPTAKNARSILTSVVTRIAASAALLFAPYAVLAQESAFSVLPNEAAVRKVFENLPQLRSAKIGLDLAGNQQKRLDAGYYEWTARIGLNRRSDQLGERYQEQEFNLERPVRWFGKAEKDRALGAKGVEVAQSGYADVWHETSRSLMKEWFDAVKERAAVNLLRQQVELTEQLNAIAEKRVKAGDAARYEQLSAQTELQRVRSLLQQAEQREELALQILKANYPGLPLPETIVLPQPQLNTWSGDVWMHKIMDDNHELELAQAEAAYMSLQAARVESDKVPDPTLGIRSSRERNGQEKIFGFSISIPFPGEARSLERGSAQLRAKMANEKLQQVQMKVTLAAQKAIADNQRHYANWQTLQSLRQQSQEQAQLMQTAYKLGELAIGDALNARKTALDAAMAADAAQIDALASYARLHLDAHLIWALD</sequence>
<dbReference type="Gene3D" id="1.20.1600.10">
    <property type="entry name" value="Outer membrane efflux proteins (OEP)"/>
    <property type="match status" value="1"/>
</dbReference>
<dbReference type="RefSeq" id="WP_390210476.1">
    <property type="nucleotide sequence ID" value="NZ_JBHLXJ010000004.1"/>
</dbReference>
<keyword evidence="4" id="KW-0472">Membrane</keyword>
<evidence type="ECO:0000256" key="4">
    <source>
        <dbReference type="ARBA" id="ARBA00023136"/>
    </source>
</evidence>
<evidence type="ECO:0000256" key="5">
    <source>
        <dbReference type="ARBA" id="ARBA00023237"/>
    </source>
</evidence>
<gene>
    <name evidence="7" type="ORF">ACFFJH_04830</name>
</gene>
<dbReference type="PANTHER" id="PTHR30026">
    <property type="entry name" value="OUTER MEMBRANE PROTEIN TOLC"/>
    <property type="match status" value="1"/>
</dbReference>
<evidence type="ECO:0000256" key="3">
    <source>
        <dbReference type="ARBA" id="ARBA00022692"/>
    </source>
</evidence>
<evidence type="ECO:0000256" key="6">
    <source>
        <dbReference type="SAM" id="Coils"/>
    </source>
</evidence>
<keyword evidence="5" id="KW-0998">Cell outer membrane</keyword>
<keyword evidence="2" id="KW-1134">Transmembrane beta strand</keyword>
<dbReference type="Proteomes" id="UP001589844">
    <property type="component" value="Unassembled WGS sequence"/>
</dbReference>
<dbReference type="SUPFAM" id="SSF56954">
    <property type="entry name" value="Outer membrane efflux proteins (OEP)"/>
    <property type="match status" value="1"/>
</dbReference>
<dbReference type="PANTHER" id="PTHR30026:SF20">
    <property type="entry name" value="OUTER MEMBRANE PROTEIN TOLC"/>
    <property type="match status" value="1"/>
</dbReference>